<sequence>MSPAGNAAEDLAGELPTADFFDFESLLSVQEQRKLQEVREFLANEVAPYAKDWWDKAEFPLHILPKLGGLRLSTPTHRGYSNLFAGLVIAEMTRVDTSIATFFMVHHDLFVESLYEFGSKDQQDRYLDDASNLRATGAFALTEPEHGSDVAGGLQTTARRVLGDPSGSPDDGGEHWVLNGAKRWIGNGTFCDHMLVWALDEAELEAGRKVIRAFIVDGNLPGVARSKIENKIALRTVQNANITFTDVRIAEADRFAGINSFEDTNYLLRGSRLMVAWQAVGQQLAAFDVARQYALERLQFGRPLAKFQLIQQQLVDMLGNAVASMGMMARIAQLQEDAYVDAKGERHGGASMAQVALAKSYCSARMRETVAMGRSILGGNGIVTDYRMAKIFADAEAIYTYEGSFEINSLIVGRNVTGVSAIV</sequence>
<dbReference type="GO" id="GO:0050660">
    <property type="term" value="F:flavin adenine dinucleotide binding"/>
    <property type="evidence" value="ECO:0007669"/>
    <property type="project" value="InterPro"/>
</dbReference>
<organism evidence="9 10">
    <name type="scientific">Arthrobacter cupressi</name>
    <dbReference type="NCBI Taxonomy" id="1045773"/>
    <lineage>
        <taxon>Bacteria</taxon>
        <taxon>Bacillati</taxon>
        <taxon>Actinomycetota</taxon>
        <taxon>Actinomycetes</taxon>
        <taxon>Micrococcales</taxon>
        <taxon>Micrococcaceae</taxon>
        <taxon>Arthrobacter</taxon>
    </lineage>
</organism>
<dbReference type="PANTHER" id="PTHR43188:SF1">
    <property type="entry name" value="ACYL-COA DEHYDROGENASE"/>
    <property type="match status" value="1"/>
</dbReference>
<dbReference type="RefSeq" id="WP_074590334.1">
    <property type="nucleotide sequence ID" value="NZ_FNEI01000013.1"/>
</dbReference>
<keyword evidence="4 5" id="KW-0274">FAD</keyword>
<dbReference type="InterPro" id="IPR036250">
    <property type="entry name" value="AcylCo_DH-like_C"/>
</dbReference>
<dbReference type="Pfam" id="PF00441">
    <property type="entry name" value="Acyl-CoA_dh_1"/>
    <property type="match status" value="1"/>
</dbReference>
<evidence type="ECO:0000259" key="6">
    <source>
        <dbReference type="Pfam" id="PF00441"/>
    </source>
</evidence>
<dbReference type="InterPro" id="IPR046373">
    <property type="entry name" value="Acyl-CoA_Oxase/DH_mid-dom_sf"/>
</dbReference>
<dbReference type="SUPFAM" id="SSF56645">
    <property type="entry name" value="Acyl-CoA dehydrogenase NM domain-like"/>
    <property type="match status" value="1"/>
</dbReference>
<dbReference type="InterPro" id="IPR006091">
    <property type="entry name" value="Acyl-CoA_Oxase/DH_mid-dom"/>
</dbReference>
<dbReference type="PANTHER" id="PTHR43188">
    <property type="entry name" value="ACYL-COENZYME A OXIDASE"/>
    <property type="match status" value="1"/>
</dbReference>
<keyword evidence="10" id="KW-1185">Reference proteome</keyword>
<dbReference type="Gene3D" id="1.10.540.10">
    <property type="entry name" value="Acyl-CoA dehydrogenase/oxidase, N-terminal domain"/>
    <property type="match status" value="1"/>
</dbReference>
<dbReference type="GO" id="GO:0006635">
    <property type="term" value="P:fatty acid beta-oxidation"/>
    <property type="evidence" value="ECO:0007669"/>
    <property type="project" value="InterPro"/>
</dbReference>
<evidence type="ECO:0000256" key="2">
    <source>
        <dbReference type="ARBA" id="ARBA00009347"/>
    </source>
</evidence>
<evidence type="ECO:0000313" key="10">
    <source>
        <dbReference type="Proteomes" id="UP000182130"/>
    </source>
</evidence>
<dbReference type="Gene3D" id="2.40.110.10">
    <property type="entry name" value="Butyryl-CoA Dehydrogenase, subunit A, domain 2"/>
    <property type="match status" value="1"/>
</dbReference>
<dbReference type="AlphaFoldDB" id="A0A1G8V6V7"/>
<evidence type="ECO:0000256" key="3">
    <source>
        <dbReference type="ARBA" id="ARBA00022630"/>
    </source>
</evidence>
<feature type="domain" description="Acyl-CoA dehydrogenase/oxidase C-terminal" evidence="6">
    <location>
        <begin position="266"/>
        <end position="416"/>
    </location>
</feature>
<evidence type="ECO:0000259" key="7">
    <source>
        <dbReference type="Pfam" id="PF02770"/>
    </source>
</evidence>
<evidence type="ECO:0000313" key="9">
    <source>
        <dbReference type="EMBL" id="SDJ61822.1"/>
    </source>
</evidence>
<dbReference type="STRING" id="1045773.SAMN05216555_11369"/>
<evidence type="ECO:0000259" key="8">
    <source>
        <dbReference type="Pfam" id="PF02771"/>
    </source>
</evidence>
<dbReference type="SUPFAM" id="SSF47203">
    <property type="entry name" value="Acyl-CoA dehydrogenase C-terminal domain-like"/>
    <property type="match status" value="1"/>
</dbReference>
<dbReference type="Pfam" id="PF02771">
    <property type="entry name" value="Acyl-CoA_dh_N"/>
    <property type="match status" value="1"/>
</dbReference>
<gene>
    <name evidence="9" type="ORF">SAMN05216555_11369</name>
</gene>
<dbReference type="EMBL" id="FNEI01000013">
    <property type="protein sequence ID" value="SDJ61822.1"/>
    <property type="molecule type" value="Genomic_DNA"/>
</dbReference>
<protein>
    <submittedName>
        <fullName evidence="9">Glutaryl-CoA dehydrogenase</fullName>
    </submittedName>
</protein>
<evidence type="ECO:0000256" key="1">
    <source>
        <dbReference type="ARBA" id="ARBA00001974"/>
    </source>
</evidence>
<dbReference type="GO" id="GO:0003995">
    <property type="term" value="F:acyl-CoA dehydrogenase activity"/>
    <property type="evidence" value="ECO:0007669"/>
    <property type="project" value="InterPro"/>
</dbReference>
<keyword evidence="3 5" id="KW-0285">Flavoprotein</keyword>
<dbReference type="InterPro" id="IPR009100">
    <property type="entry name" value="AcylCoA_DH/oxidase_NM_dom_sf"/>
</dbReference>
<evidence type="ECO:0000256" key="5">
    <source>
        <dbReference type="RuleBase" id="RU362125"/>
    </source>
</evidence>
<evidence type="ECO:0000256" key="4">
    <source>
        <dbReference type="ARBA" id="ARBA00022827"/>
    </source>
</evidence>
<dbReference type="Gene3D" id="1.20.140.10">
    <property type="entry name" value="Butyryl-CoA Dehydrogenase, subunit A, domain 3"/>
    <property type="match status" value="1"/>
</dbReference>
<dbReference type="Pfam" id="PF02770">
    <property type="entry name" value="Acyl-CoA_dh_M"/>
    <property type="match status" value="1"/>
</dbReference>
<dbReference type="InterPro" id="IPR009075">
    <property type="entry name" value="AcylCo_DH/oxidase_C"/>
</dbReference>
<dbReference type="InterPro" id="IPR045008">
    <property type="entry name" value="ACX4-like"/>
</dbReference>
<keyword evidence="5" id="KW-0560">Oxidoreductase</keyword>
<feature type="domain" description="Acyl-CoA oxidase/dehydrogenase middle" evidence="7">
    <location>
        <begin position="138"/>
        <end position="247"/>
    </location>
</feature>
<dbReference type="InterPro" id="IPR013786">
    <property type="entry name" value="AcylCoA_DH/ox_N"/>
</dbReference>
<dbReference type="InterPro" id="IPR037069">
    <property type="entry name" value="AcylCoA_DH/ox_N_sf"/>
</dbReference>
<dbReference type="OrthoDB" id="9770681at2"/>
<feature type="domain" description="Acyl-CoA dehydrogenase/oxidase N-terminal" evidence="8">
    <location>
        <begin position="32"/>
        <end position="129"/>
    </location>
</feature>
<proteinExistence type="inferred from homology"/>
<accession>A0A1G8V6V7</accession>
<dbReference type="Proteomes" id="UP000182130">
    <property type="component" value="Unassembled WGS sequence"/>
</dbReference>
<name>A0A1G8V6V7_9MICC</name>
<reference evidence="10" key="1">
    <citation type="submission" date="2016-10" db="EMBL/GenBank/DDBJ databases">
        <authorList>
            <person name="Varghese N."/>
            <person name="Submissions S."/>
        </authorList>
    </citation>
    <scope>NUCLEOTIDE SEQUENCE [LARGE SCALE GENOMIC DNA]</scope>
    <source>
        <strain evidence="10">CGMCC 1.10783</strain>
    </source>
</reference>
<comment type="similarity">
    <text evidence="2 5">Belongs to the acyl-CoA dehydrogenase family.</text>
</comment>
<comment type="cofactor">
    <cofactor evidence="1 5">
        <name>FAD</name>
        <dbReference type="ChEBI" id="CHEBI:57692"/>
    </cofactor>
</comment>